<evidence type="ECO:0000313" key="1">
    <source>
        <dbReference type="EMBL" id="KOF85146.1"/>
    </source>
</evidence>
<protein>
    <submittedName>
        <fullName evidence="1">Uncharacterized protein</fullName>
    </submittedName>
</protein>
<reference evidence="1" key="1">
    <citation type="submission" date="2015-07" db="EMBL/GenBank/DDBJ databases">
        <title>MeaNS - Measles Nucleotide Surveillance Program.</title>
        <authorList>
            <person name="Tran T."/>
            <person name="Druce J."/>
        </authorList>
    </citation>
    <scope>NUCLEOTIDE SEQUENCE</scope>
    <source>
        <strain evidence="1">UCB-OBI-ISO-001</strain>
        <tissue evidence="1">Gonad</tissue>
    </source>
</reference>
<accession>A0A0L8H7A4</accession>
<organism evidence="1">
    <name type="scientific">Octopus bimaculoides</name>
    <name type="common">California two-spotted octopus</name>
    <dbReference type="NCBI Taxonomy" id="37653"/>
    <lineage>
        <taxon>Eukaryota</taxon>
        <taxon>Metazoa</taxon>
        <taxon>Spiralia</taxon>
        <taxon>Lophotrochozoa</taxon>
        <taxon>Mollusca</taxon>
        <taxon>Cephalopoda</taxon>
        <taxon>Coleoidea</taxon>
        <taxon>Octopodiformes</taxon>
        <taxon>Octopoda</taxon>
        <taxon>Incirrata</taxon>
        <taxon>Octopodidae</taxon>
        <taxon>Octopus</taxon>
    </lineage>
</organism>
<name>A0A0L8H7A4_OCTBM</name>
<dbReference type="AlphaFoldDB" id="A0A0L8H7A4"/>
<sequence>MKDYSCKTVSSTLSFIIITISLNDDKKRTIKSDLIDQLMKSKKYNKGNIIAV</sequence>
<gene>
    <name evidence="1" type="ORF">OCBIM_22020776mg</name>
</gene>
<dbReference type="EMBL" id="KQ418964">
    <property type="protein sequence ID" value="KOF85146.1"/>
    <property type="molecule type" value="Genomic_DNA"/>
</dbReference>
<proteinExistence type="predicted"/>